<dbReference type="EMBL" id="CP111024">
    <property type="protein sequence ID" value="WAR23191.1"/>
    <property type="molecule type" value="Genomic_DNA"/>
</dbReference>
<organism evidence="1 2">
    <name type="scientific">Mya arenaria</name>
    <name type="common">Soft-shell clam</name>
    <dbReference type="NCBI Taxonomy" id="6604"/>
    <lineage>
        <taxon>Eukaryota</taxon>
        <taxon>Metazoa</taxon>
        <taxon>Spiralia</taxon>
        <taxon>Lophotrochozoa</taxon>
        <taxon>Mollusca</taxon>
        <taxon>Bivalvia</taxon>
        <taxon>Autobranchia</taxon>
        <taxon>Heteroconchia</taxon>
        <taxon>Euheterodonta</taxon>
        <taxon>Imparidentia</taxon>
        <taxon>Neoheterodontei</taxon>
        <taxon>Myida</taxon>
        <taxon>Myoidea</taxon>
        <taxon>Myidae</taxon>
        <taxon>Mya</taxon>
    </lineage>
</organism>
<keyword evidence="2" id="KW-1185">Reference proteome</keyword>
<sequence>MTETIVIRQTMFTLVNEFGVSQKKVNGVMKSVVQRLPGRHSVGFLVLVSYHFHRHFQSSKITSDNITYSLALSEVVRGDPKTLFETFQDKLS</sequence>
<reference evidence="1" key="1">
    <citation type="submission" date="2022-11" db="EMBL/GenBank/DDBJ databases">
        <title>Centuries of genome instability and evolution in soft-shell clam transmissible cancer (bioRxiv).</title>
        <authorList>
            <person name="Hart S.F.M."/>
            <person name="Yonemitsu M.A."/>
            <person name="Giersch R.M."/>
            <person name="Beal B.F."/>
            <person name="Arriagada G."/>
            <person name="Davis B.W."/>
            <person name="Ostrander E.A."/>
            <person name="Goff S.P."/>
            <person name="Metzger M.J."/>
        </authorList>
    </citation>
    <scope>NUCLEOTIDE SEQUENCE</scope>
    <source>
        <strain evidence="1">MELC-2E11</strain>
        <tissue evidence="1">Siphon/mantle</tissue>
    </source>
</reference>
<gene>
    <name evidence="1" type="ORF">MAR_036860</name>
</gene>
<proteinExistence type="predicted"/>
<dbReference type="Proteomes" id="UP001164746">
    <property type="component" value="Chromosome 13"/>
</dbReference>
<evidence type="ECO:0000313" key="2">
    <source>
        <dbReference type="Proteomes" id="UP001164746"/>
    </source>
</evidence>
<name>A0ABY7FQJ8_MYAAR</name>
<accession>A0ABY7FQJ8</accession>
<protein>
    <submittedName>
        <fullName evidence="1">Uncharacterized protein</fullName>
    </submittedName>
</protein>
<evidence type="ECO:0000313" key="1">
    <source>
        <dbReference type="EMBL" id="WAR23191.1"/>
    </source>
</evidence>